<evidence type="ECO:0000313" key="3">
    <source>
        <dbReference type="Proteomes" id="UP000012046"/>
    </source>
</evidence>
<protein>
    <recommendedName>
        <fullName evidence="4">Lipoprotein</fullName>
    </recommendedName>
</protein>
<dbReference type="RefSeq" id="WP_008951501.1">
    <property type="nucleotide sequence ID" value="NZ_AHTH01000048.1"/>
</dbReference>
<gene>
    <name evidence="2" type="ORF">AJE_14715</name>
</gene>
<feature type="chain" id="PRO_5003591200" description="Lipoprotein" evidence="1">
    <location>
        <begin position="30"/>
        <end position="615"/>
    </location>
</feature>
<dbReference type="PANTHER" id="PTHR33361">
    <property type="entry name" value="GLR0591 PROTEIN"/>
    <property type="match status" value="1"/>
</dbReference>
<organism evidence="2 3">
    <name type="scientific">Alishewanella jeotgali KCTC 22429</name>
    <dbReference type="NCBI Taxonomy" id="1129374"/>
    <lineage>
        <taxon>Bacteria</taxon>
        <taxon>Pseudomonadati</taxon>
        <taxon>Pseudomonadota</taxon>
        <taxon>Gammaproteobacteria</taxon>
        <taxon>Alteromonadales</taxon>
        <taxon>Alteromonadaceae</taxon>
        <taxon>Alishewanella</taxon>
    </lineage>
</organism>
<dbReference type="PATRIC" id="fig|1129374.4.peg.2913"/>
<dbReference type="AlphaFoldDB" id="H3ZHT5"/>
<dbReference type="eggNOG" id="COG4805">
    <property type="taxonomic scope" value="Bacteria"/>
</dbReference>
<evidence type="ECO:0000256" key="1">
    <source>
        <dbReference type="SAM" id="SignalP"/>
    </source>
</evidence>
<dbReference type="EMBL" id="AHTH01000048">
    <property type="protein sequence ID" value="EHR39941.1"/>
    <property type="molecule type" value="Genomic_DNA"/>
</dbReference>
<dbReference type="Pfam" id="PF05960">
    <property type="entry name" value="DUF885"/>
    <property type="match status" value="1"/>
</dbReference>
<proteinExistence type="predicted"/>
<feature type="signal peptide" evidence="1">
    <location>
        <begin position="1"/>
        <end position="29"/>
    </location>
</feature>
<evidence type="ECO:0008006" key="4">
    <source>
        <dbReference type="Google" id="ProtNLM"/>
    </source>
</evidence>
<dbReference type="PROSITE" id="PS51257">
    <property type="entry name" value="PROKAR_LIPOPROTEIN"/>
    <property type="match status" value="1"/>
</dbReference>
<name>H3ZHT5_9ALTE</name>
<accession>H3ZHT5</accession>
<dbReference type="Proteomes" id="UP000012046">
    <property type="component" value="Unassembled WGS sequence"/>
</dbReference>
<keyword evidence="1" id="KW-0732">Signal</keyword>
<dbReference type="STRING" id="1129374.AJE_14715"/>
<dbReference type="InterPro" id="IPR010281">
    <property type="entry name" value="DUF885"/>
</dbReference>
<keyword evidence="3" id="KW-1185">Reference proteome</keyword>
<dbReference type="PANTHER" id="PTHR33361:SF16">
    <property type="entry name" value="DUF885 DOMAIN-CONTAINING PROTEIN"/>
    <property type="match status" value="1"/>
</dbReference>
<comment type="caution">
    <text evidence="2">The sequence shown here is derived from an EMBL/GenBank/DDBJ whole genome shotgun (WGS) entry which is preliminary data.</text>
</comment>
<reference evidence="2 3" key="1">
    <citation type="journal article" date="2012" name="J. Bacteriol.">
        <title>Genome Sequence of Extracellular-Protease-Producing Alishewanella jeotgali Isolated from Traditional Korean Fermented Seafood.</title>
        <authorList>
            <person name="Jung J."/>
            <person name="Chun J."/>
            <person name="Park W."/>
        </authorList>
    </citation>
    <scope>NUCLEOTIDE SEQUENCE [LARGE SCALE GENOMIC DNA]</scope>
    <source>
        <strain evidence="2 3">KCTC 22429</strain>
    </source>
</reference>
<evidence type="ECO:0000313" key="2">
    <source>
        <dbReference type="EMBL" id="EHR39941.1"/>
    </source>
</evidence>
<sequence>MRQHLTFRTATLPLLLGSLLISGCGPKTAEPSAVVPTVAQQQVDMNERANQLFEQIFNERVQRNPVLQTSLGIKDDYDKWQDLSDAAFEAELALTRQHLALLGAIDVAALDPQSRLSYQLMHKQLQEMLEDARWRLYSYPVNQMFGVHSQVPALLINQHKIDSVDDAKAYIARLNAVPELFRQLQHLLTQSAEAGIIVPKFVFPHLYSASENLLQGAPFSEQGDSTLLADFSSKVAALPLSEHEQKLLLDEARVALITSVGPAYRSLISFLQQLEQQAGTDDGVWRFPDGAAFYQNRLARMTTTDYSAEQIHQLGLKQVERIHGEMRQIMQQVGFAGDLAEFFVFMREAPQFYYPDTEEGRAAYLAEATAVIDHMRTRLDELFLVKPKAEMIVKAVEPFREQTAGKAFYQRPSMDGSRPGVYYANLYRMSDMPKYQLEALAYHEGIPGHHMQLAIAQELDGIPKFRRFGGATAYIEGWGLYSELLPKEIGLYQDPYSDFGRLAMELWRAARLVVDTGIHAKKWSREQAIQYLVDNTPNPEGDAVKAIERYIVMPGQATAYMVGMIKLLELRELAKTELGERFDIREFHNVVLKNGAVPLDVLEQLVKDYIASKRA</sequence>